<keyword evidence="3" id="KW-1185">Reference proteome</keyword>
<name>A0A9X1XLQ7_9VIBR</name>
<dbReference type="Proteomes" id="UP001139559">
    <property type="component" value="Unassembled WGS sequence"/>
</dbReference>
<proteinExistence type="predicted"/>
<reference evidence="2" key="1">
    <citation type="submission" date="2021-11" db="EMBL/GenBank/DDBJ databases">
        <title>Vibrio ZSDE26 sp. nov. and Vibrio ZSDZ34 sp. nov., isolated from coastal seawater in Qingdao.</title>
        <authorList>
            <person name="Zhang P."/>
        </authorList>
    </citation>
    <scope>NUCLEOTIDE SEQUENCE</scope>
    <source>
        <strain evidence="2">ZSDE26</strain>
    </source>
</reference>
<dbReference type="Pfam" id="PF14321">
    <property type="entry name" value="DUF4382"/>
    <property type="match status" value="1"/>
</dbReference>
<dbReference type="PROSITE" id="PS51257">
    <property type="entry name" value="PROKAR_LIPOPROTEIN"/>
    <property type="match status" value="1"/>
</dbReference>
<dbReference type="InterPro" id="IPR025491">
    <property type="entry name" value="DUF4382"/>
</dbReference>
<dbReference type="RefSeq" id="WP_248009110.1">
    <property type="nucleotide sequence ID" value="NZ_JAJHVV010000007.1"/>
</dbReference>
<feature type="domain" description="DUF4382" evidence="1">
    <location>
        <begin position="34"/>
        <end position="179"/>
    </location>
</feature>
<evidence type="ECO:0000313" key="3">
    <source>
        <dbReference type="Proteomes" id="UP001139559"/>
    </source>
</evidence>
<sequence length="326" mass="34964">MCAIRLAIYFFLSLLIVSCGGGGSGGSASSQNSASVSFSVSDAPVDSAQEVMIAFEQIELVVDDDNSAIIDVNDGQNDYVQVNLLDYQGTDALLIVSDESIPVGRYENLILHISDESGVNYVLNNNAQHELKQPSNKLKLGEFEVTTEAVQSFTIEFDLRMSLVLRGNQGNNNGYILKPHGVSIVGNDEAVSLSGTVETNLFDEGTCDGDDTSMVYLYEGSGLDSTLLIDLVDTDDEEFSGDPVIPDGSIEPVASAEVGESGTYQFGYLTAGEYTVAFACDGEEDDSIEYDPEIIIPMAPTVDYPDDKYAEVTLVQGVEGVVNFLN</sequence>
<evidence type="ECO:0000313" key="2">
    <source>
        <dbReference type="EMBL" id="MCK6264028.1"/>
    </source>
</evidence>
<comment type="caution">
    <text evidence="2">The sequence shown here is derived from an EMBL/GenBank/DDBJ whole genome shotgun (WGS) entry which is preliminary data.</text>
</comment>
<gene>
    <name evidence="2" type="ORF">KP803_12175</name>
</gene>
<dbReference type="AlphaFoldDB" id="A0A9X1XLQ7"/>
<organism evidence="2 3">
    <name type="scientific">Vibrio amylolyticus</name>
    <dbReference type="NCBI Taxonomy" id="2847292"/>
    <lineage>
        <taxon>Bacteria</taxon>
        <taxon>Pseudomonadati</taxon>
        <taxon>Pseudomonadota</taxon>
        <taxon>Gammaproteobacteria</taxon>
        <taxon>Vibrionales</taxon>
        <taxon>Vibrionaceae</taxon>
        <taxon>Vibrio</taxon>
    </lineage>
</organism>
<protein>
    <submittedName>
        <fullName evidence="2">DUF4382 domain-containing protein</fullName>
    </submittedName>
</protein>
<evidence type="ECO:0000259" key="1">
    <source>
        <dbReference type="Pfam" id="PF14321"/>
    </source>
</evidence>
<dbReference type="EMBL" id="JAJHVV010000007">
    <property type="protein sequence ID" value="MCK6264028.1"/>
    <property type="molecule type" value="Genomic_DNA"/>
</dbReference>
<accession>A0A9X1XLQ7</accession>